<dbReference type="AlphaFoldDB" id="A0A6M3ZR13"/>
<proteinExistence type="predicted"/>
<protein>
    <submittedName>
        <fullName evidence="1">Uncharacterized protein</fullName>
    </submittedName>
</protein>
<dbReference type="RefSeq" id="WP_017453470.1">
    <property type="nucleotide sequence ID" value="NZ_CP008956.1"/>
</dbReference>
<accession>A0A6M3ZR13</accession>
<sequence>MKPFEIEIFYSAVEPRLNLVERMNAAATLLSEWGRHDEWMKLEHWLVATGDEEGSFRYPVFEDGAPGTSALAYYREFHHNNRPDDARYLFFWNGQLDKGVRASFADQYHHQNGSPEHISLTVDDMRRWPGPQSIVAALNESARLFFPRAMFVQPARYRAVFLDKPSVAWMLYLPLQLSSMQVPEAARLEPVHDANGRLIGTIIISVADAIFDIDNPDHVRIAHDIEVRLTDQDLLPSYPDLLLDGNIIG</sequence>
<organism evidence="1 2">
    <name type="scientific">Herbaspirillum rubrisubalbicans Os34</name>
    <dbReference type="NCBI Taxonomy" id="1235827"/>
    <lineage>
        <taxon>Bacteria</taxon>
        <taxon>Pseudomonadati</taxon>
        <taxon>Pseudomonadota</taxon>
        <taxon>Betaproteobacteria</taxon>
        <taxon>Burkholderiales</taxon>
        <taxon>Oxalobacteraceae</taxon>
        <taxon>Herbaspirillum</taxon>
    </lineage>
</organism>
<evidence type="ECO:0000313" key="1">
    <source>
        <dbReference type="EMBL" id="QJQ00996.1"/>
    </source>
</evidence>
<name>A0A6M3ZR13_9BURK</name>
<reference evidence="1 2" key="1">
    <citation type="journal article" date="2012" name="J. Bacteriol.">
        <title>Genome sequence of the pathogenic Herbaspirillum seropedicae strain Os34, isolated from rice roots.</title>
        <authorList>
            <person name="Ye W."/>
            <person name="Ye S."/>
            <person name="Liu J."/>
            <person name="Chang S."/>
            <person name="Chen M."/>
            <person name="Zhu B."/>
            <person name="Guo L."/>
            <person name="An Q."/>
        </authorList>
    </citation>
    <scope>NUCLEOTIDE SEQUENCE [LARGE SCALE GENOMIC DNA]</scope>
    <source>
        <strain evidence="1 2">Os34</strain>
    </source>
</reference>
<gene>
    <name evidence="1" type="ORF">C798_12355</name>
</gene>
<dbReference type="Proteomes" id="UP000501648">
    <property type="component" value="Chromosome"/>
</dbReference>
<evidence type="ECO:0000313" key="2">
    <source>
        <dbReference type="Proteomes" id="UP000501648"/>
    </source>
</evidence>
<dbReference type="EMBL" id="CP008956">
    <property type="protein sequence ID" value="QJQ00996.1"/>
    <property type="molecule type" value="Genomic_DNA"/>
</dbReference>